<accession>A0A1E4S2P7</accession>
<evidence type="ECO:0000313" key="2">
    <source>
        <dbReference type="EMBL" id="ODV73807.1"/>
    </source>
</evidence>
<dbReference type="Proteomes" id="UP000094389">
    <property type="component" value="Unassembled WGS sequence"/>
</dbReference>
<keyword evidence="3" id="KW-1185">Reference proteome</keyword>
<feature type="region of interest" description="Disordered" evidence="1">
    <location>
        <begin position="245"/>
        <end position="268"/>
    </location>
</feature>
<dbReference type="RefSeq" id="XP_020070846.1">
    <property type="nucleotide sequence ID" value="XM_020213655.1"/>
</dbReference>
<dbReference type="GeneID" id="30988051"/>
<dbReference type="OMA" id="FTHRTHV"/>
<feature type="compositionally biased region" description="Low complexity" evidence="1">
    <location>
        <begin position="251"/>
        <end position="267"/>
    </location>
</feature>
<evidence type="ECO:0000256" key="1">
    <source>
        <dbReference type="SAM" id="MobiDB-lite"/>
    </source>
</evidence>
<sequence length="303" mass="35028">MSEATNHGVKKCTRCRVKRVLETDEQLKTYKTCLNCREKRKVTAQKLVEKTLPTEYETFESFLSKVKLNTVENIDDLRYLGLTDPAKFARYSTDDPIPKEVYQLYSKSLIEFYIKPIIEQTGFKFVVRDFRKGGRRTKKINFQFICSQDRSKQRKSRSNNRRRIQNRLKVQDCDSRINLKYSMTNGQVSISFTHRTHVPYEARHQTPPDIPTGHVHDAVKSEPNGQDGLEFNSLQRLAHYNSQFHHHSDDSTTSTSISTTHTTDSTTAQEAVAIATQKLSEDKMEDKMENIDKELIGLQQGSI</sequence>
<dbReference type="OrthoDB" id="3980607at2759"/>
<protein>
    <submittedName>
        <fullName evidence="2">Uncharacterized protein</fullName>
    </submittedName>
</protein>
<organism evidence="2 3">
    <name type="scientific">Cyberlindnera jadinii (strain ATCC 18201 / CBS 1600 / BCRC 20928 / JCM 3617 / NBRC 0987 / NRRL Y-1542)</name>
    <name type="common">Torula yeast</name>
    <name type="synonym">Candida utilis</name>
    <dbReference type="NCBI Taxonomy" id="983966"/>
    <lineage>
        <taxon>Eukaryota</taxon>
        <taxon>Fungi</taxon>
        <taxon>Dikarya</taxon>
        <taxon>Ascomycota</taxon>
        <taxon>Saccharomycotina</taxon>
        <taxon>Saccharomycetes</taxon>
        <taxon>Phaffomycetales</taxon>
        <taxon>Phaffomycetaceae</taxon>
        <taxon>Cyberlindnera</taxon>
    </lineage>
</organism>
<proteinExistence type="predicted"/>
<dbReference type="AlphaFoldDB" id="A0A1E4S2P7"/>
<dbReference type="EMBL" id="KV453929">
    <property type="protein sequence ID" value="ODV73807.1"/>
    <property type="molecule type" value="Genomic_DNA"/>
</dbReference>
<name>A0A1E4S2P7_CYBJN</name>
<gene>
    <name evidence="2" type="ORF">CYBJADRAFT_162009</name>
</gene>
<evidence type="ECO:0000313" key="3">
    <source>
        <dbReference type="Proteomes" id="UP000094389"/>
    </source>
</evidence>
<reference evidence="2 3" key="1">
    <citation type="journal article" date="2016" name="Proc. Natl. Acad. Sci. U.S.A.">
        <title>Comparative genomics of biotechnologically important yeasts.</title>
        <authorList>
            <person name="Riley R."/>
            <person name="Haridas S."/>
            <person name="Wolfe K.H."/>
            <person name="Lopes M.R."/>
            <person name="Hittinger C.T."/>
            <person name="Goeker M."/>
            <person name="Salamov A.A."/>
            <person name="Wisecaver J.H."/>
            <person name="Long T.M."/>
            <person name="Calvey C.H."/>
            <person name="Aerts A.L."/>
            <person name="Barry K.W."/>
            <person name="Choi C."/>
            <person name="Clum A."/>
            <person name="Coughlan A.Y."/>
            <person name="Deshpande S."/>
            <person name="Douglass A.P."/>
            <person name="Hanson S.J."/>
            <person name="Klenk H.-P."/>
            <person name="LaButti K.M."/>
            <person name="Lapidus A."/>
            <person name="Lindquist E.A."/>
            <person name="Lipzen A.M."/>
            <person name="Meier-Kolthoff J.P."/>
            <person name="Ohm R.A."/>
            <person name="Otillar R.P."/>
            <person name="Pangilinan J.L."/>
            <person name="Peng Y."/>
            <person name="Rokas A."/>
            <person name="Rosa C.A."/>
            <person name="Scheuner C."/>
            <person name="Sibirny A.A."/>
            <person name="Slot J.C."/>
            <person name="Stielow J.B."/>
            <person name="Sun H."/>
            <person name="Kurtzman C.P."/>
            <person name="Blackwell M."/>
            <person name="Grigoriev I.V."/>
            <person name="Jeffries T.W."/>
        </authorList>
    </citation>
    <scope>NUCLEOTIDE SEQUENCE [LARGE SCALE GENOMIC DNA]</scope>
    <source>
        <strain evidence="3">ATCC 18201 / CBS 1600 / BCRC 20928 / JCM 3617 / NBRC 0987 / NRRL Y-1542</strain>
    </source>
</reference>